<accession>A0A1D7UXN0</accession>
<name>A0A1D7UXN0_9LEPT</name>
<dbReference type="EMBL" id="CP015217">
    <property type="protein sequence ID" value="AOP34347.1"/>
    <property type="molecule type" value="Genomic_DNA"/>
</dbReference>
<protein>
    <submittedName>
        <fullName evidence="1">Uncharacterized protein</fullName>
    </submittedName>
</protein>
<organism evidence="1 2">
    <name type="scientific">Leptospira tipperaryensis</name>
    <dbReference type="NCBI Taxonomy" id="2564040"/>
    <lineage>
        <taxon>Bacteria</taxon>
        <taxon>Pseudomonadati</taxon>
        <taxon>Spirochaetota</taxon>
        <taxon>Spirochaetia</taxon>
        <taxon>Leptospirales</taxon>
        <taxon>Leptospiraceae</taxon>
        <taxon>Leptospira</taxon>
    </lineage>
</organism>
<dbReference type="AlphaFoldDB" id="A0A1D7UXN0"/>
<keyword evidence="2" id="KW-1185">Reference proteome</keyword>
<evidence type="ECO:0000313" key="2">
    <source>
        <dbReference type="Proteomes" id="UP000094197"/>
    </source>
</evidence>
<gene>
    <name evidence="1" type="ORF">A0128_11095</name>
</gene>
<dbReference type="KEGG" id="laj:A0128_11095"/>
<dbReference type="Proteomes" id="UP000094197">
    <property type="component" value="Chromosome 1"/>
</dbReference>
<proteinExistence type="predicted"/>
<sequence length="83" mass="9468">MQTLALTTSSLNFKIHPSEIRQTAVKSRAPRPDLGWWGVAAGKLGKLFHIKEFNFLQAQSFFVGIPTKTKRVHFCKVHFSLNR</sequence>
<evidence type="ECO:0000313" key="1">
    <source>
        <dbReference type="EMBL" id="AOP34347.1"/>
    </source>
</evidence>
<reference evidence="1 2" key="1">
    <citation type="submission" date="2016-04" db="EMBL/GenBank/DDBJ databases">
        <title>Complete genome seqeunce of Leptospira alstonii serovar Room22.</title>
        <authorList>
            <person name="Nally J.E."/>
            <person name="Bayles D.O."/>
            <person name="Hurley D."/>
            <person name="Fanning S."/>
            <person name="McMahon B.J."/>
            <person name="Arent Z."/>
        </authorList>
    </citation>
    <scope>NUCLEOTIDE SEQUENCE [LARGE SCALE GENOMIC DNA]</scope>
    <source>
        <strain evidence="1 2">GWTS #1</strain>
    </source>
</reference>